<dbReference type="AlphaFoldDB" id="A0A4V2DBN6"/>
<keyword evidence="1" id="KW-1133">Transmembrane helix</keyword>
<protein>
    <recommendedName>
        <fullName evidence="4">DUF2798 domain-containing protein</fullName>
    </recommendedName>
</protein>
<feature type="transmembrane region" description="Helical" evidence="1">
    <location>
        <begin position="48"/>
        <end position="68"/>
    </location>
</feature>
<organism evidence="2 3">
    <name type="scientific">Sphingomonas populi</name>
    <dbReference type="NCBI Taxonomy" id="2484750"/>
    <lineage>
        <taxon>Bacteria</taxon>
        <taxon>Pseudomonadati</taxon>
        <taxon>Pseudomonadota</taxon>
        <taxon>Alphaproteobacteria</taxon>
        <taxon>Sphingomonadales</taxon>
        <taxon>Sphingomonadaceae</taxon>
        <taxon>Sphingomonas</taxon>
    </lineage>
</organism>
<keyword evidence="3" id="KW-1185">Reference proteome</keyword>
<keyword evidence="1" id="KW-0812">Transmembrane</keyword>
<proteinExistence type="predicted"/>
<dbReference type="Proteomes" id="UP000292085">
    <property type="component" value="Unassembled WGS sequence"/>
</dbReference>
<feature type="transmembrane region" description="Helical" evidence="1">
    <location>
        <begin position="12"/>
        <end position="36"/>
    </location>
</feature>
<sequence>MQREIWFHKVLWSYMPCHLMGFVVMAAVIFPTIIAINLGQMALDALGYAGADWLAFPIFFIPAFLFLLRVSKRHS</sequence>
<reference evidence="2 3" key="1">
    <citation type="submission" date="2019-02" db="EMBL/GenBank/DDBJ databases">
        <authorList>
            <person name="Li Y."/>
        </authorList>
    </citation>
    <scope>NUCLEOTIDE SEQUENCE [LARGE SCALE GENOMIC DNA]</scope>
    <source>
        <strain evidence="2 3">3-7</strain>
    </source>
</reference>
<evidence type="ECO:0008006" key="4">
    <source>
        <dbReference type="Google" id="ProtNLM"/>
    </source>
</evidence>
<dbReference type="OrthoDB" id="7573719at2"/>
<evidence type="ECO:0000313" key="3">
    <source>
        <dbReference type="Proteomes" id="UP000292085"/>
    </source>
</evidence>
<accession>A0A4V2DBN6</accession>
<name>A0A4V2DBN6_9SPHN</name>
<evidence type="ECO:0000313" key="2">
    <source>
        <dbReference type="EMBL" id="RZF58618.1"/>
    </source>
</evidence>
<evidence type="ECO:0000256" key="1">
    <source>
        <dbReference type="SAM" id="Phobius"/>
    </source>
</evidence>
<dbReference type="EMBL" id="SGIS01000130">
    <property type="protein sequence ID" value="RZF58618.1"/>
    <property type="molecule type" value="Genomic_DNA"/>
</dbReference>
<comment type="caution">
    <text evidence="2">The sequence shown here is derived from an EMBL/GenBank/DDBJ whole genome shotgun (WGS) entry which is preliminary data.</text>
</comment>
<keyword evidence="1" id="KW-0472">Membrane</keyword>
<gene>
    <name evidence="2" type="ORF">EWE75_24430</name>
</gene>